<gene>
    <name evidence="2" type="ORF">SPIL2461_LOCUS1645</name>
</gene>
<evidence type="ECO:0000313" key="2">
    <source>
        <dbReference type="EMBL" id="CAE7195855.1"/>
    </source>
</evidence>
<protein>
    <submittedName>
        <fullName evidence="2">Uncharacterized protein</fullName>
    </submittedName>
</protein>
<feature type="compositionally biased region" description="Polar residues" evidence="1">
    <location>
        <begin position="235"/>
        <end position="263"/>
    </location>
</feature>
<feature type="region of interest" description="Disordered" evidence="1">
    <location>
        <begin position="1"/>
        <end position="310"/>
    </location>
</feature>
<feature type="non-terminal residue" evidence="2">
    <location>
        <position position="583"/>
    </location>
</feature>
<keyword evidence="3" id="KW-1185">Reference proteome</keyword>
<feature type="compositionally biased region" description="Low complexity" evidence="1">
    <location>
        <begin position="369"/>
        <end position="390"/>
    </location>
</feature>
<comment type="caution">
    <text evidence="2">The sequence shown here is derived from an EMBL/GenBank/DDBJ whole genome shotgun (WGS) entry which is preliminary data.</text>
</comment>
<feature type="compositionally biased region" description="Basic and acidic residues" evidence="1">
    <location>
        <begin position="18"/>
        <end position="28"/>
    </location>
</feature>
<evidence type="ECO:0000256" key="1">
    <source>
        <dbReference type="SAM" id="MobiDB-lite"/>
    </source>
</evidence>
<feature type="compositionally biased region" description="Basic and acidic residues" evidence="1">
    <location>
        <begin position="197"/>
        <end position="215"/>
    </location>
</feature>
<feature type="compositionally biased region" description="Gly residues" evidence="1">
    <location>
        <begin position="131"/>
        <end position="141"/>
    </location>
</feature>
<feature type="compositionally biased region" description="Low complexity" evidence="1">
    <location>
        <begin position="160"/>
        <end position="170"/>
    </location>
</feature>
<dbReference type="OrthoDB" id="447843at2759"/>
<dbReference type="AlphaFoldDB" id="A0A812J4H1"/>
<dbReference type="EMBL" id="CAJNIZ010001625">
    <property type="protein sequence ID" value="CAE7195855.1"/>
    <property type="molecule type" value="Genomic_DNA"/>
</dbReference>
<dbReference type="Proteomes" id="UP000649617">
    <property type="component" value="Unassembled WGS sequence"/>
</dbReference>
<proteinExistence type="predicted"/>
<reference evidence="2" key="1">
    <citation type="submission" date="2021-02" db="EMBL/GenBank/DDBJ databases">
        <authorList>
            <person name="Dougan E. K."/>
            <person name="Rhodes N."/>
            <person name="Thang M."/>
            <person name="Chan C."/>
        </authorList>
    </citation>
    <scope>NUCLEOTIDE SEQUENCE</scope>
</reference>
<accession>A0A812J4H1</accession>
<sequence>RGRPAEAERTPPAAEQTHWFERFQDSRRIGITSNRDTAASAEPAAGTSPPAQANPAERDERSEGTSQPPRAETVGKDDQDAGTAESSNAWLAQEEGGNGGFAAWQQADHGREESAAGMRYAAEEFHPGNDSWGGSGNGWTNGGKSWDQPDPAPGVWTTDSGSSASAARGAFQNQEPWESVDTWQAKDPAAEALEPWEEPKEPWDYPEPRENDKVSDGGGHLAAIHESPTPISSPPKHSQSVQSSPEAPASQGSPARPSNNGIQPSDEAAGSQWRAQEAQPEPFLSRTAGPPADAQELGGAPRTPVGPPAQCVKTFCGDANFLSTQQGDRVVLTHPEQNEMFCGHNLRTGQTNWLPSDVVGLPPEDRDPAVSSSSPPMPAQQASVPSQARPKPQPPVLHREPPGSPPEVVPNGHVPVVVKQPADLQAEASPVEVEPGMRVKNTRGMEGVVSDVYSRPGQIHVEFADGTRSWHCGIDRLQSLDGRPLKFAAAVLNGASAAASSHEVLNGTSSSPSLQEGELHDPAWETFVDPASNSFWYWHSTTKEWFFAQNPQLGWTRYQMEDGKVWWWNEDKQSWFWHAARKA</sequence>
<evidence type="ECO:0000313" key="3">
    <source>
        <dbReference type="Proteomes" id="UP000649617"/>
    </source>
</evidence>
<name>A0A812J4H1_SYMPI</name>
<feature type="region of interest" description="Disordered" evidence="1">
    <location>
        <begin position="346"/>
        <end position="413"/>
    </location>
</feature>
<organism evidence="2 3">
    <name type="scientific">Symbiodinium pilosum</name>
    <name type="common">Dinoflagellate</name>
    <dbReference type="NCBI Taxonomy" id="2952"/>
    <lineage>
        <taxon>Eukaryota</taxon>
        <taxon>Sar</taxon>
        <taxon>Alveolata</taxon>
        <taxon>Dinophyceae</taxon>
        <taxon>Suessiales</taxon>
        <taxon>Symbiodiniaceae</taxon>
        <taxon>Symbiodinium</taxon>
    </lineage>
</organism>